<feature type="domain" description="HTH gntR-type" evidence="4">
    <location>
        <begin position="51"/>
        <end position="119"/>
    </location>
</feature>
<gene>
    <name evidence="5" type="ORF">CSA56_06605</name>
</gene>
<dbReference type="AlphaFoldDB" id="A0A2G6KGQ8"/>
<keyword evidence="2" id="KW-0238">DNA-binding</keyword>
<dbReference type="InterPro" id="IPR036390">
    <property type="entry name" value="WH_DNA-bd_sf"/>
</dbReference>
<evidence type="ECO:0000259" key="4">
    <source>
        <dbReference type="PROSITE" id="PS50949"/>
    </source>
</evidence>
<dbReference type="EMBL" id="PDSK01000074">
    <property type="protein sequence ID" value="PIE34847.1"/>
    <property type="molecule type" value="Genomic_DNA"/>
</dbReference>
<accession>A0A2G6KGQ8</accession>
<dbReference type="InterPro" id="IPR036388">
    <property type="entry name" value="WH-like_DNA-bd_sf"/>
</dbReference>
<sequence length="455" mass="50991">MQNLSDFTSPVKENLTILRAAFHNNNHPKDCRRLHSSTINKTLMASSIRYKPLYLQVREKLLARIDTGNYRSGDTIPSESVLAEEFGTSISTIRQAISMLADDGLLIKKQGKGTYVSEQKTHLRLATCLDTIDPVERELIRQTVSEAIGTFQNQYSSLAVEYEFTDKEELLHRITSGNAPDILHFPSYWTSYFASLGACIPLEGLLPARLSEQQRVYGGCCRDTLYAVAWGRCPISLFVNKQILQQANIKLPELPMSLDDFSAVCQTLDDFYKGHGISSYGVSVSDNRAADFFSLYSFLQAFGGGFLAGHGKQMIDSPEDAAAFRWLRQFIRTRRVYRADMPTIRQRFAQGKIAFISDSSRLKGCLEAITGKAFEQNFEVVFNPIHNNVHSLSVNSNHALSICSQSRHQTLAAECLGALVNDERICHAFYTGTGSLPVNSQLCEHSNYSSQFFIR</sequence>
<dbReference type="PROSITE" id="PS50949">
    <property type="entry name" value="HTH_GNTR"/>
    <property type="match status" value="1"/>
</dbReference>
<protein>
    <recommendedName>
        <fullName evidence="4">HTH gntR-type domain-containing protein</fullName>
    </recommendedName>
</protein>
<dbReference type="PANTHER" id="PTHR43649:SF12">
    <property type="entry name" value="DIACETYLCHITOBIOSE BINDING PROTEIN DASA"/>
    <property type="match status" value="1"/>
</dbReference>
<dbReference type="Gene3D" id="3.40.190.10">
    <property type="entry name" value="Periplasmic binding protein-like II"/>
    <property type="match status" value="1"/>
</dbReference>
<dbReference type="SUPFAM" id="SSF53850">
    <property type="entry name" value="Periplasmic binding protein-like II"/>
    <property type="match status" value="1"/>
</dbReference>
<comment type="caution">
    <text evidence="5">The sequence shown here is derived from an EMBL/GenBank/DDBJ whole genome shotgun (WGS) entry which is preliminary data.</text>
</comment>
<proteinExistence type="predicted"/>
<dbReference type="GO" id="GO:0003700">
    <property type="term" value="F:DNA-binding transcription factor activity"/>
    <property type="evidence" value="ECO:0007669"/>
    <property type="project" value="InterPro"/>
</dbReference>
<name>A0A2G6KGQ8_9BACT</name>
<evidence type="ECO:0000256" key="2">
    <source>
        <dbReference type="ARBA" id="ARBA00023125"/>
    </source>
</evidence>
<dbReference type="PANTHER" id="PTHR43649">
    <property type="entry name" value="ARABINOSE-BINDING PROTEIN-RELATED"/>
    <property type="match status" value="1"/>
</dbReference>
<dbReference type="InterPro" id="IPR050490">
    <property type="entry name" value="Bact_solute-bd_prot1"/>
</dbReference>
<dbReference type="CDD" id="cd07377">
    <property type="entry name" value="WHTH_GntR"/>
    <property type="match status" value="1"/>
</dbReference>
<dbReference type="Gene3D" id="1.10.10.10">
    <property type="entry name" value="Winged helix-like DNA-binding domain superfamily/Winged helix DNA-binding domain"/>
    <property type="match status" value="1"/>
</dbReference>
<dbReference type="InterPro" id="IPR000524">
    <property type="entry name" value="Tscrpt_reg_HTH_GntR"/>
</dbReference>
<dbReference type="PRINTS" id="PR00035">
    <property type="entry name" value="HTHGNTR"/>
</dbReference>
<dbReference type="GO" id="GO:0003677">
    <property type="term" value="F:DNA binding"/>
    <property type="evidence" value="ECO:0007669"/>
    <property type="project" value="UniProtKB-KW"/>
</dbReference>
<evidence type="ECO:0000256" key="1">
    <source>
        <dbReference type="ARBA" id="ARBA00023015"/>
    </source>
</evidence>
<dbReference type="InterPro" id="IPR006059">
    <property type="entry name" value="SBP"/>
</dbReference>
<dbReference type="Proteomes" id="UP000230821">
    <property type="component" value="Unassembled WGS sequence"/>
</dbReference>
<evidence type="ECO:0000256" key="3">
    <source>
        <dbReference type="ARBA" id="ARBA00023163"/>
    </source>
</evidence>
<keyword evidence="3" id="KW-0804">Transcription</keyword>
<dbReference type="SMART" id="SM00345">
    <property type="entry name" value="HTH_GNTR"/>
    <property type="match status" value="1"/>
</dbReference>
<feature type="non-terminal residue" evidence="5">
    <location>
        <position position="455"/>
    </location>
</feature>
<evidence type="ECO:0000313" key="6">
    <source>
        <dbReference type="Proteomes" id="UP000230821"/>
    </source>
</evidence>
<keyword evidence="1" id="KW-0805">Transcription regulation</keyword>
<reference evidence="5 6" key="1">
    <citation type="submission" date="2017-10" db="EMBL/GenBank/DDBJ databases">
        <title>Novel microbial diversity and functional potential in the marine mammal oral microbiome.</title>
        <authorList>
            <person name="Dudek N.K."/>
            <person name="Sun C.L."/>
            <person name="Burstein D."/>
            <person name="Kantor R.S."/>
            <person name="Aliaga Goltsman D.S."/>
            <person name="Bik E.M."/>
            <person name="Thomas B.C."/>
            <person name="Banfield J.F."/>
            <person name="Relman D.A."/>
        </authorList>
    </citation>
    <scope>NUCLEOTIDE SEQUENCE [LARGE SCALE GENOMIC DNA]</scope>
    <source>
        <strain evidence="5">DOLJORAL78_47_16</strain>
    </source>
</reference>
<dbReference type="Pfam" id="PF00392">
    <property type="entry name" value="GntR"/>
    <property type="match status" value="1"/>
</dbReference>
<evidence type="ECO:0000313" key="5">
    <source>
        <dbReference type="EMBL" id="PIE34847.1"/>
    </source>
</evidence>
<organism evidence="5 6">
    <name type="scientific">candidate division KSB3 bacterium</name>
    <dbReference type="NCBI Taxonomy" id="2044937"/>
    <lineage>
        <taxon>Bacteria</taxon>
        <taxon>candidate division KSB3</taxon>
    </lineage>
</organism>
<dbReference type="Pfam" id="PF13416">
    <property type="entry name" value="SBP_bac_8"/>
    <property type="match status" value="1"/>
</dbReference>
<dbReference type="SUPFAM" id="SSF46785">
    <property type="entry name" value="Winged helix' DNA-binding domain"/>
    <property type="match status" value="1"/>
</dbReference>